<accession>A0A662ZDP4</accession>
<sequence>TIRSCIAVINGFKRSAYKFLYSEACLSVLNMSTNFWNIYSIQDLYKQLEDQYQHDRQYEHQTEIFRPQDDDSAYIRTTENDENQEN</sequence>
<gene>
    <name evidence="2" type="ORF">SAMN04487865_11661</name>
</gene>
<dbReference type="Proteomes" id="UP000243374">
    <property type="component" value="Unassembled WGS sequence"/>
</dbReference>
<evidence type="ECO:0000256" key="1">
    <source>
        <dbReference type="SAM" id="MobiDB-lite"/>
    </source>
</evidence>
<dbReference type="RefSeq" id="WP_218148758.1">
    <property type="nucleotide sequence ID" value="NZ_FOSF01000166.1"/>
</dbReference>
<reference evidence="2 3" key="1">
    <citation type="submission" date="2016-10" db="EMBL/GenBank/DDBJ databases">
        <authorList>
            <person name="Varghese N."/>
            <person name="Submissions S."/>
        </authorList>
    </citation>
    <scope>NUCLEOTIDE SEQUENCE [LARGE SCALE GENOMIC DNA]</scope>
    <source>
        <strain evidence="2 3">22B</strain>
    </source>
</reference>
<feature type="region of interest" description="Disordered" evidence="1">
    <location>
        <begin position="59"/>
        <end position="86"/>
    </location>
</feature>
<evidence type="ECO:0000313" key="2">
    <source>
        <dbReference type="EMBL" id="SFK63649.1"/>
    </source>
</evidence>
<dbReference type="EMBL" id="FOSF01000166">
    <property type="protein sequence ID" value="SFK63649.1"/>
    <property type="molecule type" value="Genomic_DNA"/>
</dbReference>
<proteinExistence type="predicted"/>
<protein>
    <submittedName>
        <fullName evidence="2">Uncharacterized protein</fullName>
    </submittedName>
</protein>
<evidence type="ECO:0000313" key="3">
    <source>
        <dbReference type="Proteomes" id="UP000243374"/>
    </source>
</evidence>
<keyword evidence="3" id="KW-1185">Reference proteome</keyword>
<organism evidence="2 3">
    <name type="scientific">Succinivibrio dextrinosolvens</name>
    <dbReference type="NCBI Taxonomy" id="83771"/>
    <lineage>
        <taxon>Bacteria</taxon>
        <taxon>Pseudomonadati</taxon>
        <taxon>Pseudomonadota</taxon>
        <taxon>Gammaproteobacteria</taxon>
        <taxon>Aeromonadales</taxon>
        <taxon>Succinivibrionaceae</taxon>
        <taxon>Succinivibrio</taxon>
    </lineage>
</organism>
<dbReference type="AlphaFoldDB" id="A0A662ZDP4"/>
<feature type="non-terminal residue" evidence="2">
    <location>
        <position position="1"/>
    </location>
</feature>
<feature type="compositionally biased region" description="Basic and acidic residues" evidence="1">
    <location>
        <begin position="59"/>
        <end position="69"/>
    </location>
</feature>
<name>A0A662ZDP4_9GAMM</name>